<evidence type="ECO:0000256" key="1">
    <source>
        <dbReference type="ARBA" id="ARBA00023002"/>
    </source>
</evidence>
<dbReference type="PANTHER" id="PTHR10366:SF562">
    <property type="entry name" value="ALDEHYDE REDUCTASE II (AFU_ORTHOLOGUE AFUA_1G11360)"/>
    <property type="match status" value="1"/>
</dbReference>
<dbReference type="InterPro" id="IPR001509">
    <property type="entry name" value="Epimerase_deHydtase"/>
</dbReference>
<keyword evidence="5" id="KW-1185">Reference proteome</keyword>
<dbReference type="AlphaFoldDB" id="A0A9P9D837"/>
<comment type="caution">
    <text evidence="4">The sequence shown here is derived from an EMBL/GenBank/DDBJ whole genome shotgun (WGS) entry which is preliminary data.</text>
</comment>
<comment type="similarity">
    <text evidence="2">Belongs to the NAD(P)-dependent epimerase/dehydratase family. Dihydroflavonol-4-reductase subfamily.</text>
</comment>
<sequence length="365" mass="39914">MVAFLLRRNPALPPGSLVLVTDVDGFIASHTANQLLLAGYRVRGTTRDLAKTRWLSDLFDSKYATGKFEMVHVADIGREGAFMSVLNGVDGIIHTAVNDSISTDAAMIIRSVIKGATNILIAASTTPSIKRFIYTSSSTALYMPGLHGTGKQNVSQWTWNDRTVAYVESQINGTQNATAPTPGIHDGYVVYAASKTLAEKAVWTWVDKHSPSFAVNVVIPGMTFGGSLKADGRCAETCALSTFFKSVSREDKGYRIVRNIQPQYFVDVQDAARLHVAALMAGDVQNERLLGFAEPFNWNVVLNIWRQGFPGRTFPGNVKYEGSGWDDSDATTARQRAESVMRRVGYFGFEVSLERSLLKAVEGLS</sequence>
<dbReference type="EMBL" id="JAGMWT010000017">
    <property type="protein sequence ID" value="KAH7114202.1"/>
    <property type="molecule type" value="Genomic_DNA"/>
</dbReference>
<dbReference type="InterPro" id="IPR036291">
    <property type="entry name" value="NAD(P)-bd_dom_sf"/>
</dbReference>
<organism evidence="4 5">
    <name type="scientific">Dendryphion nanum</name>
    <dbReference type="NCBI Taxonomy" id="256645"/>
    <lineage>
        <taxon>Eukaryota</taxon>
        <taxon>Fungi</taxon>
        <taxon>Dikarya</taxon>
        <taxon>Ascomycota</taxon>
        <taxon>Pezizomycotina</taxon>
        <taxon>Dothideomycetes</taxon>
        <taxon>Pleosporomycetidae</taxon>
        <taxon>Pleosporales</taxon>
        <taxon>Torulaceae</taxon>
        <taxon>Dendryphion</taxon>
    </lineage>
</organism>
<dbReference type="Pfam" id="PF01370">
    <property type="entry name" value="Epimerase"/>
    <property type="match status" value="1"/>
</dbReference>
<evidence type="ECO:0000313" key="5">
    <source>
        <dbReference type="Proteomes" id="UP000700596"/>
    </source>
</evidence>
<protein>
    <recommendedName>
        <fullName evidence="3">NAD-dependent epimerase/dehydratase domain-containing protein</fullName>
    </recommendedName>
</protein>
<accession>A0A9P9D837</accession>
<name>A0A9P9D837_9PLEO</name>
<dbReference type="PANTHER" id="PTHR10366">
    <property type="entry name" value="NAD DEPENDENT EPIMERASE/DEHYDRATASE"/>
    <property type="match status" value="1"/>
</dbReference>
<dbReference type="Gene3D" id="3.40.50.720">
    <property type="entry name" value="NAD(P)-binding Rossmann-like Domain"/>
    <property type="match status" value="1"/>
</dbReference>
<evidence type="ECO:0000256" key="2">
    <source>
        <dbReference type="ARBA" id="ARBA00023445"/>
    </source>
</evidence>
<dbReference type="GO" id="GO:0016616">
    <property type="term" value="F:oxidoreductase activity, acting on the CH-OH group of donors, NAD or NADP as acceptor"/>
    <property type="evidence" value="ECO:0007669"/>
    <property type="project" value="TreeGrafter"/>
</dbReference>
<dbReference type="InterPro" id="IPR050425">
    <property type="entry name" value="NAD(P)_dehydrat-like"/>
</dbReference>
<evidence type="ECO:0000313" key="4">
    <source>
        <dbReference type="EMBL" id="KAH7114202.1"/>
    </source>
</evidence>
<evidence type="ECO:0000259" key="3">
    <source>
        <dbReference type="Pfam" id="PF01370"/>
    </source>
</evidence>
<proteinExistence type="inferred from homology"/>
<reference evidence="4" key="1">
    <citation type="journal article" date="2021" name="Nat. Commun.">
        <title>Genetic determinants of endophytism in the Arabidopsis root mycobiome.</title>
        <authorList>
            <person name="Mesny F."/>
            <person name="Miyauchi S."/>
            <person name="Thiergart T."/>
            <person name="Pickel B."/>
            <person name="Atanasova L."/>
            <person name="Karlsson M."/>
            <person name="Huettel B."/>
            <person name="Barry K.W."/>
            <person name="Haridas S."/>
            <person name="Chen C."/>
            <person name="Bauer D."/>
            <person name="Andreopoulos W."/>
            <person name="Pangilinan J."/>
            <person name="LaButti K."/>
            <person name="Riley R."/>
            <person name="Lipzen A."/>
            <person name="Clum A."/>
            <person name="Drula E."/>
            <person name="Henrissat B."/>
            <person name="Kohler A."/>
            <person name="Grigoriev I.V."/>
            <person name="Martin F.M."/>
            <person name="Hacquard S."/>
        </authorList>
    </citation>
    <scope>NUCLEOTIDE SEQUENCE</scope>
    <source>
        <strain evidence="4">MPI-CAGE-CH-0243</strain>
    </source>
</reference>
<keyword evidence="1" id="KW-0560">Oxidoreductase</keyword>
<gene>
    <name evidence="4" type="ORF">B0J11DRAFT_553555</name>
</gene>
<feature type="domain" description="NAD-dependent epimerase/dehydratase" evidence="3">
    <location>
        <begin position="18"/>
        <end position="283"/>
    </location>
</feature>
<dbReference type="OrthoDB" id="2735536at2759"/>
<dbReference type="SUPFAM" id="SSF51735">
    <property type="entry name" value="NAD(P)-binding Rossmann-fold domains"/>
    <property type="match status" value="1"/>
</dbReference>
<dbReference type="Proteomes" id="UP000700596">
    <property type="component" value="Unassembled WGS sequence"/>
</dbReference>